<evidence type="ECO:0000256" key="3">
    <source>
        <dbReference type="ARBA" id="ARBA00022748"/>
    </source>
</evidence>
<keyword evidence="9" id="KW-1185">Reference proteome</keyword>
<evidence type="ECO:0000256" key="6">
    <source>
        <dbReference type="SAM" id="Phobius"/>
    </source>
</evidence>
<dbReference type="EMBL" id="JASNUO010000015">
    <property type="protein sequence ID" value="MDK4248564.1"/>
    <property type="molecule type" value="Genomic_DNA"/>
</dbReference>
<feature type="transmembrane region" description="Helical" evidence="6">
    <location>
        <begin position="308"/>
        <end position="326"/>
    </location>
</feature>
<evidence type="ECO:0000313" key="8">
    <source>
        <dbReference type="EMBL" id="MDK4248564.1"/>
    </source>
</evidence>
<evidence type="ECO:0000313" key="9">
    <source>
        <dbReference type="Proteomes" id="UP001239414"/>
    </source>
</evidence>
<dbReference type="NCBIfam" id="TIGR03144">
    <property type="entry name" value="cytochr_II_ccsB"/>
    <property type="match status" value="1"/>
</dbReference>
<feature type="transmembrane region" description="Helical" evidence="6">
    <location>
        <begin position="13"/>
        <end position="34"/>
    </location>
</feature>
<keyword evidence="2 6" id="KW-0812">Transmembrane</keyword>
<feature type="transmembrane region" description="Helical" evidence="6">
    <location>
        <begin position="122"/>
        <end position="144"/>
    </location>
</feature>
<dbReference type="PANTHER" id="PTHR30071:SF1">
    <property type="entry name" value="CYTOCHROME B_B6 PROTEIN-RELATED"/>
    <property type="match status" value="1"/>
</dbReference>
<keyword evidence="3" id="KW-0201">Cytochrome c-type biogenesis</keyword>
<evidence type="ECO:0000256" key="5">
    <source>
        <dbReference type="ARBA" id="ARBA00023136"/>
    </source>
</evidence>
<dbReference type="InterPro" id="IPR017562">
    <property type="entry name" value="Cyt_c_biogenesis_CcsA"/>
</dbReference>
<dbReference type="InterPro" id="IPR002541">
    <property type="entry name" value="Cyt_c_assembly"/>
</dbReference>
<evidence type="ECO:0000256" key="1">
    <source>
        <dbReference type="ARBA" id="ARBA00004141"/>
    </source>
</evidence>
<evidence type="ECO:0000259" key="7">
    <source>
        <dbReference type="Pfam" id="PF01578"/>
    </source>
</evidence>
<evidence type="ECO:0000256" key="2">
    <source>
        <dbReference type="ARBA" id="ARBA00022692"/>
    </source>
</evidence>
<dbReference type="PANTHER" id="PTHR30071">
    <property type="entry name" value="HEME EXPORTER PROTEIN C"/>
    <property type="match status" value="1"/>
</dbReference>
<keyword evidence="5 6" id="KW-0472">Membrane</keyword>
<feature type="transmembrane region" description="Helical" evidence="6">
    <location>
        <begin position="273"/>
        <end position="296"/>
    </location>
</feature>
<comment type="caution">
    <text evidence="8">The sequence shown here is derived from an EMBL/GenBank/DDBJ whole genome shotgun (WGS) entry which is preliminary data.</text>
</comment>
<keyword evidence="4 6" id="KW-1133">Transmembrane helix</keyword>
<evidence type="ECO:0000256" key="4">
    <source>
        <dbReference type="ARBA" id="ARBA00022989"/>
    </source>
</evidence>
<dbReference type="RefSeq" id="WP_284612875.1">
    <property type="nucleotide sequence ID" value="NZ_JASNUO010000015.1"/>
</dbReference>
<feature type="domain" description="Cytochrome c assembly protein" evidence="7">
    <location>
        <begin position="154"/>
        <end position="362"/>
    </location>
</feature>
<dbReference type="Proteomes" id="UP001239414">
    <property type="component" value="Unassembled WGS sequence"/>
</dbReference>
<sequence length="368" mass="39200">MQIDQNLSNFSDLAVQTAFVVYCVALFMSLLYYGRIRSLIEARRVGRSEASKVLVGAGAEAGAAAGTATGAGTGTDAATGSDAATGTGAAAASTDYEAEASSAAATSSEDKVAEKERKLDKLGGMTTSLMWVGIALHAAAIVLRGLATGRFPFGNLYEYVLMVCFGVLLVGNIAMQRKEWRTVWPWILTPVLALMFYGSTKLYADSAPVVPALQSHWLPIHVTVVSLGASIGIVSGIASLLSLLRLWQPKDAERGFFGALAYPLPSAAKIDRLAYRLGVITLPTLGLGIILGAIWAESAWGRPWGWDPKETVSFATWILYAAYLHARATPAFRKAAPWINILATAVMIFNLFFINMVVSGLHSYAGLN</sequence>
<feature type="transmembrane region" description="Helical" evidence="6">
    <location>
        <begin position="156"/>
        <end position="175"/>
    </location>
</feature>
<gene>
    <name evidence="8" type="primary">ccsB</name>
    <name evidence="8" type="ORF">QPX34_11185</name>
</gene>
<dbReference type="InterPro" id="IPR045062">
    <property type="entry name" value="Cyt_c_biogenesis_CcsA/CcmC"/>
</dbReference>
<organism evidence="8 9">
    <name type="scientific">Corynebacterium accolens</name>
    <dbReference type="NCBI Taxonomy" id="38284"/>
    <lineage>
        <taxon>Bacteria</taxon>
        <taxon>Bacillati</taxon>
        <taxon>Actinomycetota</taxon>
        <taxon>Actinomycetes</taxon>
        <taxon>Mycobacteriales</taxon>
        <taxon>Corynebacteriaceae</taxon>
        <taxon>Corynebacterium</taxon>
    </lineage>
</organism>
<reference evidence="8 9" key="1">
    <citation type="submission" date="2023-05" db="EMBL/GenBank/DDBJ databases">
        <title>Metabolic capabilities are highly conserved among human nasal-associated Corynebacterium species in pangenomic analyses.</title>
        <authorList>
            <person name="Tran T.H."/>
            <person name="Roberts A.Q."/>
            <person name="Escapa I.F."/>
            <person name="Gao W."/>
            <person name="Conlan S."/>
            <person name="Kong H."/>
            <person name="Segre J.A."/>
            <person name="Kelly M.S."/>
            <person name="Lemon K.P."/>
        </authorList>
    </citation>
    <scope>NUCLEOTIDE SEQUENCE [LARGE SCALE GENOMIC DNA]</scope>
    <source>
        <strain evidence="8 9">KPL3802</strain>
    </source>
</reference>
<protein>
    <submittedName>
        <fullName evidence="8">C-type cytochrome biogenesis protein CcsB</fullName>
    </submittedName>
</protein>
<accession>A0ABT7FSI3</accession>
<feature type="transmembrane region" description="Helical" evidence="6">
    <location>
        <begin position="220"/>
        <end position="244"/>
    </location>
</feature>
<name>A0ABT7FSI3_9CORY</name>
<dbReference type="Pfam" id="PF01578">
    <property type="entry name" value="Cytochrom_C_asm"/>
    <property type="match status" value="1"/>
</dbReference>
<proteinExistence type="predicted"/>
<feature type="transmembrane region" description="Helical" evidence="6">
    <location>
        <begin position="182"/>
        <end position="200"/>
    </location>
</feature>
<comment type="subcellular location">
    <subcellularLocation>
        <location evidence="1">Membrane</location>
        <topology evidence="1">Multi-pass membrane protein</topology>
    </subcellularLocation>
</comment>
<feature type="transmembrane region" description="Helical" evidence="6">
    <location>
        <begin position="338"/>
        <end position="358"/>
    </location>
</feature>